<feature type="binding site" evidence="6">
    <location>
        <position position="91"/>
    </location>
    <ligand>
        <name>S-adenosyl-L-methionine</name>
        <dbReference type="ChEBI" id="CHEBI:59789"/>
    </ligand>
</feature>
<dbReference type="CDD" id="cd02440">
    <property type="entry name" value="AdoMet_MTases"/>
    <property type="match status" value="1"/>
</dbReference>
<dbReference type="InterPro" id="IPR003682">
    <property type="entry name" value="rRNA_ssu_MeTfrase_G"/>
</dbReference>
<dbReference type="Pfam" id="PF02527">
    <property type="entry name" value="GidB"/>
    <property type="match status" value="1"/>
</dbReference>
<keyword evidence="3 6" id="KW-0489">Methyltransferase</keyword>
<keyword evidence="2 6" id="KW-0698">rRNA processing</keyword>
<comment type="caution">
    <text evidence="8">The sequence shown here is derived from an EMBL/GenBank/DDBJ whole genome shotgun (WGS) entry which is preliminary data.</text>
</comment>
<comment type="function">
    <text evidence="6">Specifically methylates the N7 position of a guanine in 16S rRNA.</text>
</comment>
<keyword evidence="1 6" id="KW-0963">Cytoplasm</keyword>
<accession>I7KJY5</accession>
<gene>
    <name evidence="8" type="primary">gidB</name>
    <name evidence="6" type="synonym">rsmG</name>
    <name evidence="8" type="ORF">BN46_1230</name>
</gene>
<evidence type="ECO:0000256" key="7">
    <source>
        <dbReference type="SAM" id="MobiDB-lite"/>
    </source>
</evidence>
<organism evidence="8 9">
    <name type="scientific">Corynebacterium otitidis ATCC 51513</name>
    <dbReference type="NCBI Taxonomy" id="883169"/>
    <lineage>
        <taxon>Bacteria</taxon>
        <taxon>Bacillati</taxon>
        <taxon>Actinomycetota</taxon>
        <taxon>Actinomycetes</taxon>
        <taxon>Mycobacteriales</taxon>
        <taxon>Corynebacteriaceae</taxon>
        <taxon>Corynebacterium</taxon>
    </lineage>
</organism>
<feature type="binding site" evidence="6">
    <location>
        <position position="96"/>
    </location>
    <ligand>
        <name>S-adenosyl-L-methionine</name>
        <dbReference type="ChEBI" id="CHEBI:59789"/>
    </ligand>
</feature>
<sequence length="232" mass="24457">MPTTRKDTFGIMAGETPQSGGLDERTAAAVEKVFGPAAGRAARYRDLLATVGTERGFIGPREVERLWERHVLNCGVLAEAVPEGATVIDVGSGAGLPGIPLALAAPSVHVVLLEPLLKRSTFLTEAKAELGLDNVEVVRGRAEEKAVRRKLPKADVVTSRAVAPLERLVRWSLPLAKKGGEMIAMKGRSVGEELERDGKAVAAAGGGRARIFTVGEGVLDTPASLIGVTRLR</sequence>
<comment type="caution">
    <text evidence="6">Lacks conserved residue(s) required for the propagation of feature annotation.</text>
</comment>
<dbReference type="GO" id="GO:0070043">
    <property type="term" value="F:rRNA (guanine-N7-)-methyltransferase activity"/>
    <property type="evidence" value="ECO:0007669"/>
    <property type="project" value="UniProtKB-UniRule"/>
</dbReference>
<dbReference type="EMBL" id="CAJZ01000180">
    <property type="protein sequence ID" value="CCI83955.1"/>
    <property type="molecule type" value="Genomic_DNA"/>
</dbReference>
<evidence type="ECO:0000256" key="6">
    <source>
        <dbReference type="HAMAP-Rule" id="MF_00074"/>
    </source>
</evidence>
<evidence type="ECO:0000313" key="9">
    <source>
        <dbReference type="Proteomes" id="UP000011016"/>
    </source>
</evidence>
<evidence type="ECO:0000256" key="3">
    <source>
        <dbReference type="ARBA" id="ARBA00022603"/>
    </source>
</evidence>
<proteinExistence type="inferred from homology"/>
<comment type="similarity">
    <text evidence="6">Belongs to the methyltransferase superfamily. RNA methyltransferase RsmG family.</text>
</comment>
<evidence type="ECO:0000256" key="4">
    <source>
        <dbReference type="ARBA" id="ARBA00022679"/>
    </source>
</evidence>
<keyword evidence="4 6" id="KW-0808">Transferase</keyword>
<feature type="binding site" evidence="6">
    <location>
        <position position="160"/>
    </location>
    <ligand>
        <name>S-adenosyl-L-methionine</name>
        <dbReference type="ChEBI" id="CHEBI:59789"/>
    </ligand>
</feature>
<feature type="binding site" evidence="6">
    <location>
        <begin position="142"/>
        <end position="143"/>
    </location>
    <ligand>
        <name>S-adenosyl-L-methionine</name>
        <dbReference type="ChEBI" id="CHEBI:59789"/>
    </ligand>
</feature>
<evidence type="ECO:0000256" key="2">
    <source>
        <dbReference type="ARBA" id="ARBA00022552"/>
    </source>
</evidence>
<dbReference type="NCBIfam" id="TIGR00138">
    <property type="entry name" value="rsmG_gidB"/>
    <property type="match status" value="1"/>
</dbReference>
<dbReference type="PANTHER" id="PTHR31760">
    <property type="entry name" value="S-ADENOSYL-L-METHIONINE-DEPENDENT METHYLTRANSFERASES SUPERFAMILY PROTEIN"/>
    <property type="match status" value="1"/>
</dbReference>
<evidence type="ECO:0000256" key="5">
    <source>
        <dbReference type="ARBA" id="ARBA00022691"/>
    </source>
</evidence>
<name>I7KJY5_9CORY</name>
<dbReference type="HAMAP" id="MF_00074">
    <property type="entry name" value="16SrRNA_methyltr_G"/>
    <property type="match status" value="1"/>
</dbReference>
<dbReference type="Gene3D" id="3.40.50.150">
    <property type="entry name" value="Vaccinia Virus protein VP39"/>
    <property type="match status" value="1"/>
</dbReference>
<dbReference type="EC" id="2.1.1.-" evidence="6"/>
<protein>
    <recommendedName>
        <fullName evidence="6">Ribosomal RNA small subunit methyltransferase G</fullName>
        <ecNumber evidence="6">2.1.1.-</ecNumber>
    </recommendedName>
    <alternativeName>
        <fullName evidence="6">16S rRNA 7-methylguanosine methyltransferase</fullName>
        <shortName evidence="6">16S rRNA m7G methyltransferase</shortName>
    </alternativeName>
</protein>
<dbReference type="InterPro" id="IPR029063">
    <property type="entry name" value="SAM-dependent_MTases_sf"/>
</dbReference>
<dbReference type="PANTHER" id="PTHR31760:SF0">
    <property type="entry name" value="S-ADENOSYL-L-METHIONINE-DEPENDENT METHYLTRANSFERASES SUPERFAMILY PROTEIN"/>
    <property type="match status" value="1"/>
</dbReference>
<reference evidence="8 9" key="1">
    <citation type="journal article" date="2012" name="J. Bacteriol.">
        <title>Draft Genome Sequence of Turicella otitidis ATCC 51513, Isolated from Middle Ear Fluid from a Child with Otitis Media.</title>
        <authorList>
            <person name="Brinkrolf K."/>
            <person name="Schneider J."/>
            <person name="Knecht M."/>
            <person name="Ruckert C."/>
            <person name="Tauch A."/>
        </authorList>
    </citation>
    <scope>NUCLEOTIDE SEQUENCE [LARGE SCALE GENOMIC DNA]</scope>
    <source>
        <strain evidence="8 9">ATCC 51513</strain>
    </source>
</reference>
<dbReference type="SUPFAM" id="SSF53335">
    <property type="entry name" value="S-adenosyl-L-methionine-dependent methyltransferases"/>
    <property type="match status" value="1"/>
</dbReference>
<dbReference type="Proteomes" id="UP000011016">
    <property type="component" value="Unassembled WGS sequence"/>
</dbReference>
<dbReference type="AlphaFoldDB" id="I7KJY5"/>
<comment type="subcellular location">
    <subcellularLocation>
        <location evidence="6">Cytoplasm</location>
    </subcellularLocation>
</comment>
<evidence type="ECO:0000256" key="1">
    <source>
        <dbReference type="ARBA" id="ARBA00022490"/>
    </source>
</evidence>
<dbReference type="GO" id="GO:0005829">
    <property type="term" value="C:cytosol"/>
    <property type="evidence" value="ECO:0007669"/>
    <property type="project" value="TreeGrafter"/>
</dbReference>
<feature type="region of interest" description="Disordered" evidence="7">
    <location>
        <begin position="1"/>
        <end position="21"/>
    </location>
</feature>
<evidence type="ECO:0000313" key="8">
    <source>
        <dbReference type="EMBL" id="CCI83955.1"/>
    </source>
</evidence>
<keyword evidence="5 6" id="KW-0949">S-adenosyl-L-methionine</keyword>